<keyword evidence="2" id="KW-1003">Cell membrane</keyword>
<evidence type="ECO:0000256" key="5">
    <source>
        <dbReference type="ARBA" id="ARBA00023136"/>
    </source>
</evidence>
<dbReference type="EMBL" id="LPXN01000079">
    <property type="protein sequence ID" value="KZD11002.1"/>
    <property type="molecule type" value="Genomic_DNA"/>
</dbReference>
<dbReference type="OrthoDB" id="9808637at2"/>
<dbReference type="AlphaFoldDB" id="A0A154WBX7"/>
<keyword evidence="3 6" id="KW-0812">Transmembrane</keyword>
<dbReference type="Pfam" id="PF02600">
    <property type="entry name" value="DsbB"/>
    <property type="match status" value="1"/>
</dbReference>
<dbReference type="InterPro" id="IPR003752">
    <property type="entry name" value="DiS_bond_form_DsbB/BdbC"/>
</dbReference>
<evidence type="ECO:0000256" key="1">
    <source>
        <dbReference type="ARBA" id="ARBA00004651"/>
    </source>
</evidence>
<evidence type="ECO:0000256" key="4">
    <source>
        <dbReference type="ARBA" id="ARBA00022989"/>
    </source>
</evidence>
<evidence type="ECO:0000256" key="6">
    <source>
        <dbReference type="SAM" id="Phobius"/>
    </source>
</evidence>
<evidence type="ECO:0000313" key="7">
    <source>
        <dbReference type="EMBL" id="KZD11002.1"/>
    </source>
</evidence>
<comment type="subcellular location">
    <subcellularLocation>
        <location evidence="1">Cell membrane</location>
        <topology evidence="1">Multi-pass membrane protein</topology>
    </subcellularLocation>
</comment>
<dbReference type="GO" id="GO:0006457">
    <property type="term" value="P:protein folding"/>
    <property type="evidence" value="ECO:0007669"/>
    <property type="project" value="InterPro"/>
</dbReference>
<comment type="caution">
    <text evidence="7">The sequence shown here is derived from an EMBL/GenBank/DDBJ whole genome shotgun (WGS) entry which is preliminary data.</text>
</comment>
<dbReference type="PANTHER" id="PTHR36570">
    <property type="entry name" value="DISULFIDE BOND FORMATION PROTEIN B"/>
    <property type="match status" value="1"/>
</dbReference>
<dbReference type="RefSeq" id="WP_067553632.1">
    <property type="nucleotide sequence ID" value="NZ_LPXN01000079.1"/>
</dbReference>
<gene>
    <name evidence="7" type="ORF">AUP43_05825</name>
</gene>
<dbReference type="PANTHER" id="PTHR36570:SF3">
    <property type="entry name" value="DISULFIDE BOND FORMATION PROTEIN B"/>
    <property type="match status" value="1"/>
</dbReference>
<name>A0A154WBX7_9PROT</name>
<evidence type="ECO:0000313" key="8">
    <source>
        <dbReference type="Proteomes" id="UP000076400"/>
    </source>
</evidence>
<keyword evidence="4 6" id="KW-1133">Transmembrane helix</keyword>
<dbReference type="STRING" id="580166.AUP43_05825"/>
<feature type="transmembrane region" description="Helical" evidence="6">
    <location>
        <begin position="129"/>
        <end position="155"/>
    </location>
</feature>
<protein>
    <submittedName>
        <fullName evidence="7">Disulfide bond formation protein</fullName>
    </submittedName>
</protein>
<sequence length="165" mass="16921">MPMMTRYAGYLIALASALVLGAALLSQYVGGLQPCVLCVYQRWPYVATILLGLAAGWAVRRSRGAAGGLLALAGLAFLIGGGIAAFHVGVEQGWWQGTSSCGAMGGAAASLADLKAQVLAAPVVRCDDVAWSLLGISMAGYNFLVSLALAGFAIATARRSLKEES</sequence>
<dbReference type="GO" id="GO:0015035">
    <property type="term" value="F:protein-disulfide reductase activity"/>
    <property type="evidence" value="ECO:0007669"/>
    <property type="project" value="InterPro"/>
</dbReference>
<keyword evidence="5 6" id="KW-0472">Membrane</keyword>
<proteinExistence type="predicted"/>
<feature type="transmembrane region" description="Helical" evidence="6">
    <location>
        <begin position="66"/>
        <end position="90"/>
    </location>
</feature>
<organism evidence="7 8">
    <name type="scientific">Oceanibaculum pacificum</name>
    <dbReference type="NCBI Taxonomy" id="580166"/>
    <lineage>
        <taxon>Bacteria</taxon>
        <taxon>Pseudomonadati</taxon>
        <taxon>Pseudomonadota</taxon>
        <taxon>Alphaproteobacteria</taxon>
        <taxon>Rhodospirillales</taxon>
        <taxon>Oceanibaculaceae</taxon>
        <taxon>Oceanibaculum</taxon>
    </lineage>
</organism>
<evidence type="ECO:0000256" key="2">
    <source>
        <dbReference type="ARBA" id="ARBA00022475"/>
    </source>
</evidence>
<dbReference type="InterPro" id="IPR023380">
    <property type="entry name" value="DsbB-like_sf"/>
</dbReference>
<keyword evidence="8" id="KW-1185">Reference proteome</keyword>
<dbReference type="PIRSF" id="PIRSF033913">
    <property type="entry name" value="S-S_format_DsbB"/>
    <property type="match status" value="1"/>
</dbReference>
<dbReference type="GO" id="GO:0005886">
    <property type="term" value="C:plasma membrane"/>
    <property type="evidence" value="ECO:0007669"/>
    <property type="project" value="UniProtKB-SubCell"/>
</dbReference>
<dbReference type="InterPro" id="IPR050183">
    <property type="entry name" value="DsbB"/>
</dbReference>
<accession>A0A154WBX7</accession>
<feature type="transmembrane region" description="Helical" evidence="6">
    <location>
        <begin position="41"/>
        <end position="59"/>
    </location>
</feature>
<dbReference type="SUPFAM" id="SSF158442">
    <property type="entry name" value="DsbB-like"/>
    <property type="match status" value="1"/>
</dbReference>
<dbReference type="InterPro" id="IPR024199">
    <property type="entry name" value="Uncharacterised_DsbB"/>
</dbReference>
<dbReference type="Proteomes" id="UP000076400">
    <property type="component" value="Unassembled WGS sequence"/>
</dbReference>
<dbReference type="Gene3D" id="1.20.1550.10">
    <property type="entry name" value="DsbB-like"/>
    <property type="match status" value="1"/>
</dbReference>
<evidence type="ECO:0000256" key="3">
    <source>
        <dbReference type="ARBA" id="ARBA00022692"/>
    </source>
</evidence>
<reference evidence="7 8" key="1">
    <citation type="submission" date="2015-12" db="EMBL/GenBank/DDBJ databases">
        <title>Genome sequence of Oceanibaculum pacificum MCCC 1A02656.</title>
        <authorList>
            <person name="Lu L."/>
            <person name="Lai Q."/>
            <person name="Shao Z."/>
            <person name="Qian P."/>
        </authorList>
    </citation>
    <scope>NUCLEOTIDE SEQUENCE [LARGE SCALE GENOMIC DNA]</scope>
    <source>
        <strain evidence="7 8">MCCC 1A02656</strain>
    </source>
</reference>